<evidence type="ECO:0000256" key="15">
    <source>
        <dbReference type="SAM" id="MobiDB-lite"/>
    </source>
</evidence>
<keyword evidence="14" id="KW-0407">Ion channel</keyword>
<keyword evidence="5" id="KW-0489">Methyltransferase</keyword>
<comment type="similarity">
    <text evidence="2">Belongs to the tweety family.</text>
</comment>
<keyword evidence="18" id="KW-1185">Reference proteome</keyword>
<keyword evidence="12" id="KW-0325">Glycoprotein</keyword>
<gene>
    <name evidence="17" type="ORF">RF55_5507</name>
</gene>
<evidence type="ECO:0000256" key="14">
    <source>
        <dbReference type="ARBA" id="ARBA00023303"/>
    </source>
</evidence>
<evidence type="ECO:0000256" key="12">
    <source>
        <dbReference type="ARBA" id="ARBA00023180"/>
    </source>
</evidence>
<name>A0A0J7KVL5_LASNI</name>
<comment type="subcellular location">
    <subcellularLocation>
        <location evidence="1">Cell membrane</location>
        <topology evidence="1">Multi-pass membrane protein</topology>
    </subcellularLocation>
</comment>
<sequence>MTLKKKVQPQLTALGDEFDAPVSNKTMLGWLLVALNGMKQNTSIAVNRSFEIRKPLSGISLAGAIGMGEKIEQLRWPITMAVLSALLVLCVVLVVGVARHSRCVLITFSVFGLFAVIVSWLMASLYLATSVALGDLCVSPDGYLSRAVPSTLASEVLSYYTHCENTRSNPFTQRLRDAQRAVGNMRHNLNSVTRLALELFKDQQLQPKLSSLSTDVNNVDRLLSGLATLLDCKPLHKQYVHAAKSLCHLGLYGLSFMLIASLAAGLLFTVLVWVDSHTWIYIRKRRDYHQVDEQDPYLPPSAASQAIAARTLRGQGSYPPTAPTLNSNALGTHNTIKQPLLLTPPPPSYATATARARQLHESMLKFVHEIFSREPPWTPSVASFTGTLSHNSHGPAHLATFQDSRKTQTLDPKNLANLKRGPTPAWNQNRPLPPNPASQQQPTWEFESRSQTNMNQFRSLVRNKAPNIRIQDQMQDQVRTLDRNFSRSQFNGTAAQNNTVPNMYGTYNRAQGRQEKPTVATLSQNIAGKVKIDFQNKRSLRVLTETLLKHDFDLHVSIPPNNLNPAITLRMNYVLWMEDLMMHSKLEMDKITGIDIGTGSICIYALLLAKIYGCHIIGTEVDKKSVEYAENCITRNNLQNLIKVVTVNSDRIFKDAMEDDKIYDFSMCNPPFFESNGDGEKIAKVLPPRNAPSGNDSELRIMGGEVAFVTRMIEESVDLGNRIKIYSTMIGKKADLFSLKKLIRSKDIENMTWTEFCQGHTTRWGLAWSFLPKNIVDLSSAPVIRKSGKSIVESLKKDYKTSITFPMNDKFSCMDDLISFLRTTTEELNINLQDLSISEDSFDSWSGRIIARERSWEHARRKRRLAQRQIMLKRVKDEGEEYIEANVGKISNSTSVIKEPNDIGQANKNSSDETLTIKAENEESSDKKVLERVPLLTCKLWIEIESSEYEEAIVQDDVFRIWMIFENGSGGLNALQSLRQYLINKLDVREKILINSSKSVKKRRRKISKKGIAIPLE</sequence>
<evidence type="ECO:0000256" key="9">
    <source>
        <dbReference type="ARBA" id="ARBA00023065"/>
    </source>
</evidence>
<proteinExistence type="inferred from homology"/>
<evidence type="ECO:0000256" key="2">
    <source>
        <dbReference type="ARBA" id="ARBA00009849"/>
    </source>
</evidence>
<keyword evidence="9" id="KW-0406">Ion transport</keyword>
<dbReference type="EMBL" id="LBMM01002798">
    <property type="protein sequence ID" value="KMQ94351.1"/>
    <property type="molecule type" value="Genomic_DNA"/>
</dbReference>
<dbReference type="Gene3D" id="3.40.50.150">
    <property type="entry name" value="Vaccinia Virus protein VP39"/>
    <property type="match status" value="1"/>
</dbReference>
<evidence type="ECO:0000256" key="8">
    <source>
        <dbReference type="ARBA" id="ARBA00022989"/>
    </source>
</evidence>
<keyword evidence="3" id="KW-0813">Transport</keyword>
<keyword evidence="4" id="KW-1003">Cell membrane</keyword>
<feature type="transmembrane region" description="Helical" evidence="16">
    <location>
        <begin position="76"/>
        <end position="98"/>
    </location>
</feature>
<dbReference type="PANTHER" id="PTHR13393">
    <property type="entry name" value="SAM-DEPENDENT METHYLTRANSFERASE"/>
    <property type="match status" value="1"/>
</dbReference>
<feature type="transmembrane region" description="Helical" evidence="16">
    <location>
        <begin position="249"/>
        <end position="274"/>
    </location>
</feature>
<dbReference type="OrthoDB" id="514248at2759"/>
<evidence type="ECO:0000313" key="17">
    <source>
        <dbReference type="EMBL" id="KMQ94351.1"/>
    </source>
</evidence>
<comment type="caution">
    <text evidence="17">The sequence shown here is derived from an EMBL/GenBank/DDBJ whole genome shotgun (WGS) entry which is preliminary data.</text>
</comment>
<dbReference type="PaxDb" id="67767-A0A0J7KVL5"/>
<dbReference type="GO" id="GO:0008168">
    <property type="term" value="F:methyltransferase activity"/>
    <property type="evidence" value="ECO:0007669"/>
    <property type="project" value="UniProtKB-KW"/>
</dbReference>
<evidence type="ECO:0000256" key="3">
    <source>
        <dbReference type="ARBA" id="ARBA00022448"/>
    </source>
</evidence>
<protein>
    <submittedName>
        <fullName evidence="17">Protein tweety-like protein</fullName>
    </submittedName>
</protein>
<evidence type="ECO:0000256" key="5">
    <source>
        <dbReference type="ARBA" id="ARBA00022603"/>
    </source>
</evidence>
<evidence type="ECO:0000256" key="16">
    <source>
        <dbReference type="SAM" id="Phobius"/>
    </source>
</evidence>
<dbReference type="CDD" id="cd02440">
    <property type="entry name" value="AdoMet_MTases"/>
    <property type="match status" value="1"/>
</dbReference>
<evidence type="ECO:0000256" key="1">
    <source>
        <dbReference type="ARBA" id="ARBA00004651"/>
    </source>
</evidence>
<feature type="region of interest" description="Disordered" evidence="15">
    <location>
        <begin position="414"/>
        <end position="446"/>
    </location>
</feature>
<dbReference type="GO" id="GO:0034707">
    <property type="term" value="C:chloride channel complex"/>
    <property type="evidence" value="ECO:0007669"/>
    <property type="project" value="UniProtKB-KW"/>
</dbReference>
<accession>A0A0J7KVL5</accession>
<evidence type="ECO:0000256" key="4">
    <source>
        <dbReference type="ARBA" id="ARBA00022475"/>
    </source>
</evidence>
<dbReference type="Proteomes" id="UP000036403">
    <property type="component" value="Unassembled WGS sequence"/>
</dbReference>
<keyword evidence="7 16" id="KW-0812">Transmembrane</keyword>
<evidence type="ECO:0000256" key="6">
    <source>
        <dbReference type="ARBA" id="ARBA00022679"/>
    </source>
</evidence>
<reference evidence="17 18" key="1">
    <citation type="submission" date="2015-04" db="EMBL/GenBank/DDBJ databases">
        <title>Lasius niger genome sequencing.</title>
        <authorList>
            <person name="Konorov E.A."/>
            <person name="Nikitin M.A."/>
            <person name="Kirill M.V."/>
            <person name="Chang P."/>
        </authorList>
    </citation>
    <scope>NUCLEOTIDE SEQUENCE [LARGE SCALE GENOMIC DNA]</scope>
    <source>
        <tissue evidence="17">Whole</tissue>
    </source>
</reference>
<dbReference type="Pfam" id="PF05971">
    <property type="entry name" value="Methyltransf_10"/>
    <property type="match status" value="1"/>
</dbReference>
<dbReference type="InterPro" id="IPR006990">
    <property type="entry name" value="Tweety"/>
</dbReference>
<dbReference type="GO" id="GO:0005254">
    <property type="term" value="F:chloride channel activity"/>
    <property type="evidence" value="ECO:0007669"/>
    <property type="project" value="UniProtKB-KW"/>
</dbReference>
<evidence type="ECO:0000256" key="7">
    <source>
        <dbReference type="ARBA" id="ARBA00022692"/>
    </source>
</evidence>
<dbReference type="GO" id="GO:0070475">
    <property type="term" value="P:rRNA base methylation"/>
    <property type="evidence" value="ECO:0007669"/>
    <property type="project" value="TreeGrafter"/>
</dbReference>
<dbReference type="Pfam" id="PF04906">
    <property type="entry name" value="Tweety"/>
    <property type="match status" value="1"/>
</dbReference>
<evidence type="ECO:0000313" key="18">
    <source>
        <dbReference type="Proteomes" id="UP000036403"/>
    </source>
</evidence>
<keyword evidence="8 16" id="KW-1133">Transmembrane helix</keyword>
<dbReference type="InterPro" id="IPR029063">
    <property type="entry name" value="SAM-dependent_MTases_sf"/>
</dbReference>
<evidence type="ECO:0000256" key="11">
    <source>
        <dbReference type="ARBA" id="ARBA00023173"/>
    </source>
</evidence>
<dbReference type="PANTHER" id="PTHR13393:SF0">
    <property type="entry name" value="RNA N6-ADENOSINE-METHYLTRANSFERASE METTL16"/>
    <property type="match status" value="1"/>
</dbReference>
<evidence type="ECO:0000256" key="13">
    <source>
        <dbReference type="ARBA" id="ARBA00023214"/>
    </source>
</evidence>
<keyword evidence="6" id="KW-0808">Transferase</keyword>
<keyword evidence="10 16" id="KW-0472">Membrane</keyword>
<dbReference type="GO" id="GO:0005886">
    <property type="term" value="C:plasma membrane"/>
    <property type="evidence" value="ECO:0007669"/>
    <property type="project" value="UniProtKB-SubCell"/>
</dbReference>
<dbReference type="GO" id="GO:0005634">
    <property type="term" value="C:nucleus"/>
    <property type="evidence" value="ECO:0007669"/>
    <property type="project" value="TreeGrafter"/>
</dbReference>
<dbReference type="SUPFAM" id="SSF53335">
    <property type="entry name" value="S-adenosyl-L-methionine-dependent methyltransferases"/>
    <property type="match status" value="1"/>
</dbReference>
<keyword evidence="11" id="KW-0869">Chloride channel</keyword>
<keyword evidence="13" id="KW-0868">Chloride</keyword>
<feature type="transmembrane region" description="Helical" evidence="16">
    <location>
        <begin position="104"/>
        <end position="128"/>
    </location>
</feature>
<evidence type="ECO:0000256" key="10">
    <source>
        <dbReference type="ARBA" id="ARBA00023136"/>
    </source>
</evidence>
<organism evidence="17 18">
    <name type="scientific">Lasius niger</name>
    <name type="common">Black garden ant</name>
    <dbReference type="NCBI Taxonomy" id="67767"/>
    <lineage>
        <taxon>Eukaryota</taxon>
        <taxon>Metazoa</taxon>
        <taxon>Ecdysozoa</taxon>
        <taxon>Arthropoda</taxon>
        <taxon>Hexapoda</taxon>
        <taxon>Insecta</taxon>
        <taxon>Pterygota</taxon>
        <taxon>Neoptera</taxon>
        <taxon>Endopterygota</taxon>
        <taxon>Hymenoptera</taxon>
        <taxon>Apocrita</taxon>
        <taxon>Aculeata</taxon>
        <taxon>Formicoidea</taxon>
        <taxon>Formicidae</taxon>
        <taxon>Formicinae</taxon>
        <taxon>Lasius</taxon>
        <taxon>Lasius</taxon>
    </lineage>
</organism>
<dbReference type="InterPro" id="IPR010286">
    <property type="entry name" value="METTL16/RlmF"/>
</dbReference>
<feature type="compositionally biased region" description="Polar residues" evidence="15">
    <location>
        <begin position="437"/>
        <end position="446"/>
    </location>
</feature>
<dbReference type="AlphaFoldDB" id="A0A0J7KVL5"/>